<sequence>MRQLVNPEKRLTNRQVDISSGCRRRASRRDPSIAATLRDRREPRELFSRTKICHNERSQARTSLSSNLTLTIMYHYITVRFPIVHIPRSSRRPFVQSTSCCLRIPMRFRILAPSFIAARTSLNRDTESVSEEGRGLPILASRVSFCDSSHFTISEASFRSSSVSRSPYPIPDSSITFLASHGCVSCVGLRVMNRLIGSNVTILNVEICVLEVVNLSEDSAICLLLVCSGPFFQDQIDLEVPIALYQVLAMKYLHRSWLLTLGYAALCIRMFSSDNRPEGVERRCSAISTSKYCLSFLPFWIFSPGTRLREHTCQPLSIHLPIYEFDTYLRLSYPRKRLRHELLHLWFGVGRLMVWDAHSRSDVLITVDYEDLTIEIRAVGDICPTLGYCTSLSAPHGCVYSPKPLREVARYESLHGTAHAGFLPHYHGQTCAYCLLALRQHAVAADPWARVGMSKLARFPNDISTSTIAASPPLETCGLWDFHLNALQPASHGILVRFSYSIIVTSGHFAGSGHCAIGSMLQTRLLKQRPLSLSCAEFDKLGIFFLPHYNHVHVKRGQNRSASNQNLSSVDSRTADRRTSGTSIFVVGDTVKWGWANSIVFFLWTLEQQERFIRAAWKEWLQPSYRHHPVRMVYDLNLHSITLPSHHLDTHLDTHQCFVQELSAVPLLWVAFRPDALVTGSNKVQLARLLNEMWSKTDARRSDVSWRLLKAPLPLIPRGFIGTTAERPTRRQLNFNNPTFQSPSAQHEAPSCTSRLPLSNCHAESTGTLPRALSVRGRLPLEIAVPTTVTHHASQVLSACIQSIPDKCSLRIPFSTARLNQDEDYHNHFTFPFLQSGIFPMCFDVSKCSVILKHPCQSCQPDFTRRPGNGTLSHACASLTNILLSSCRRRKSQQNPSFGTVTSFANHEVETTSWEGASSVSLLGCLTFSLRDCEPPAWMTPKILLSFRSYLFPLLDTFTIVNHYIHMFAVWILDAISHHYPYSVPLAQTSQNRCPIASLGVVSFMLLRQPEYSVIIFKFQAENVSLVMMLTENATGLVVSFGYKHPTWVDVKPEQKVNLLLDCHDKFHDNECACLIFQSIHFHTIELLFTFPLAQPMHNLICFPHCVQLRVKGIGLPFTFLFGSSFHPTYTLPSSCGSNNKAPKENIINQNLSFPPRSSTLHQISHRSEYKKDASITASIESAPKLPLDNILLPLSCWIIGRFGKCFENTCSLKLRAIFPQGCRVPNKLTNNPLKKIASLSFRVNTFLGNSRRQVDYQIEFMASQNSYCAVSANVFHQSPGQTTHQATSKPTKNRNPAP</sequence>
<reference evidence="1" key="1">
    <citation type="journal article" date="2020" name="Stud. Mycol.">
        <title>101 Dothideomycetes genomes: a test case for predicting lifestyles and emergence of pathogens.</title>
        <authorList>
            <person name="Haridas S."/>
            <person name="Albert R."/>
            <person name="Binder M."/>
            <person name="Bloem J."/>
            <person name="Labutti K."/>
            <person name="Salamov A."/>
            <person name="Andreopoulos B."/>
            <person name="Baker S."/>
            <person name="Barry K."/>
            <person name="Bills G."/>
            <person name="Bluhm B."/>
            <person name="Cannon C."/>
            <person name="Castanera R."/>
            <person name="Culley D."/>
            <person name="Daum C."/>
            <person name="Ezra D."/>
            <person name="Gonzalez J."/>
            <person name="Henrissat B."/>
            <person name="Kuo A."/>
            <person name="Liang C."/>
            <person name="Lipzen A."/>
            <person name="Lutzoni F."/>
            <person name="Magnuson J."/>
            <person name="Mondo S."/>
            <person name="Nolan M."/>
            <person name="Ohm R."/>
            <person name="Pangilinan J."/>
            <person name="Park H.-J."/>
            <person name="Ramirez L."/>
            <person name="Alfaro M."/>
            <person name="Sun H."/>
            <person name="Tritt A."/>
            <person name="Yoshinaga Y."/>
            <person name="Zwiers L.-H."/>
            <person name="Turgeon B."/>
            <person name="Goodwin S."/>
            <person name="Spatafora J."/>
            <person name="Crous P."/>
            <person name="Grigoriev I."/>
        </authorList>
    </citation>
    <scope>NUCLEOTIDE SEQUENCE</scope>
    <source>
        <strain evidence="1">ATCC 200398</strain>
    </source>
</reference>
<dbReference type="Proteomes" id="UP000799755">
    <property type="component" value="Unassembled WGS sequence"/>
</dbReference>
<organism evidence="1 2">
    <name type="scientific">Lindgomyces ingoldianus</name>
    <dbReference type="NCBI Taxonomy" id="673940"/>
    <lineage>
        <taxon>Eukaryota</taxon>
        <taxon>Fungi</taxon>
        <taxon>Dikarya</taxon>
        <taxon>Ascomycota</taxon>
        <taxon>Pezizomycotina</taxon>
        <taxon>Dothideomycetes</taxon>
        <taxon>Pleosporomycetidae</taxon>
        <taxon>Pleosporales</taxon>
        <taxon>Lindgomycetaceae</taxon>
        <taxon>Lindgomyces</taxon>
    </lineage>
</organism>
<accession>A0ACB6R8A2</accession>
<comment type="caution">
    <text evidence="1">The sequence shown here is derived from an EMBL/GenBank/DDBJ whole genome shotgun (WGS) entry which is preliminary data.</text>
</comment>
<evidence type="ECO:0000313" key="2">
    <source>
        <dbReference type="Proteomes" id="UP000799755"/>
    </source>
</evidence>
<protein>
    <submittedName>
        <fullName evidence="1">Uncharacterized protein</fullName>
    </submittedName>
</protein>
<name>A0ACB6R8A2_9PLEO</name>
<dbReference type="EMBL" id="MU003496">
    <property type="protein sequence ID" value="KAF2475322.1"/>
    <property type="molecule type" value="Genomic_DNA"/>
</dbReference>
<proteinExistence type="predicted"/>
<gene>
    <name evidence="1" type="ORF">BDR25DRAFT_350711</name>
</gene>
<keyword evidence="2" id="KW-1185">Reference proteome</keyword>
<evidence type="ECO:0000313" key="1">
    <source>
        <dbReference type="EMBL" id="KAF2475322.1"/>
    </source>
</evidence>